<evidence type="ECO:0000313" key="2">
    <source>
        <dbReference type="EMBL" id="SDX23456.1"/>
    </source>
</evidence>
<name>A0A1H3A1F6_9FLAO</name>
<dbReference type="SUPFAM" id="SSF160719">
    <property type="entry name" value="gpW/gp25-like"/>
    <property type="match status" value="1"/>
</dbReference>
<evidence type="ECO:0000259" key="1">
    <source>
        <dbReference type="Pfam" id="PF04965"/>
    </source>
</evidence>
<dbReference type="RefSeq" id="WP_016421310.1">
    <property type="nucleotide sequence ID" value="NZ_FNND01000024.1"/>
</dbReference>
<dbReference type="EMBL" id="FNND01000024">
    <property type="protein sequence ID" value="SDX23456.1"/>
    <property type="molecule type" value="Genomic_DNA"/>
</dbReference>
<organism evidence="2 3">
    <name type="scientific">Capnocytophaga granulosa</name>
    <dbReference type="NCBI Taxonomy" id="45242"/>
    <lineage>
        <taxon>Bacteria</taxon>
        <taxon>Pseudomonadati</taxon>
        <taxon>Bacteroidota</taxon>
        <taxon>Flavobacteriia</taxon>
        <taxon>Flavobacteriales</taxon>
        <taxon>Flavobacteriaceae</taxon>
        <taxon>Capnocytophaga</taxon>
    </lineage>
</organism>
<evidence type="ECO:0000313" key="3">
    <source>
        <dbReference type="Proteomes" id="UP000182771"/>
    </source>
</evidence>
<proteinExistence type="predicted"/>
<dbReference type="OrthoDB" id="1161413at2"/>
<reference evidence="2 3" key="1">
    <citation type="submission" date="2016-10" db="EMBL/GenBank/DDBJ databases">
        <authorList>
            <person name="Varghese N."/>
            <person name="Submissions S."/>
        </authorList>
    </citation>
    <scope>NUCLEOTIDE SEQUENCE [LARGE SCALE GENOMIC DNA]</scope>
    <source>
        <strain evidence="2 3">DSM 11449</strain>
    </source>
</reference>
<feature type="domain" description="IraD/Gp25-like" evidence="1">
    <location>
        <begin position="27"/>
        <end position="128"/>
    </location>
</feature>
<dbReference type="Proteomes" id="UP000182771">
    <property type="component" value="Unassembled WGS sequence"/>
</dbReference>
<dbReference type="AlphaFoldDB" id="A0A1H3A1F6"/>
<comment type="caution">
    <text evidence="2">The sequence shown here is derived from an EMBL/GenBank/DDBJ whole genome shotgun (WGS) entry which is preliminary data.</text>
</comment>
<dbReference type="GeneID" id="85018346"/>
<protein>
    <submittedName>
        <fullName evidence="2">Gene 25-like lysozyme</fullName>
    </submittedName>
</protein>
<keyword evidence="3" id="KW-1185">Reference proteome</keyword>
<dbReference type="InterPro" id="IPR007048">
    <property type="entry name" value="IraD/Gp25-like"/>
</dbReference>
<sequence length="144" mass="16896">MMMKGTYYKTPIDFKALIEKRDLAKTTLETSIDQQLFLLATTAWGECKFDEGFGIGFWEVDFDMLKSDANLKLLVKESLKESIQRYEKRLFVQEVEVGVTNQNLSTLEKTRTKKKVIIYIKGFIRETNNPYEYRTHLFIAPLSY</sequence>
<accession>A0A1H3A1F6</accession>
<gene>
    <name evidence="2" type="ORF">SAMN05444420_1243</name>
</gene>
<dbReference type="Pfam" id="PF04965">
    <property type="entry name" value="GPW_gp25"/>
    <property type="match status" value="1"/>
</dbReference>
<dbReference type="Gene3D" id="3.10.450.40">
    <property type="match status" value="1"/>
</dbReference>